<dbReference type="PROSITE" id="PS00108">
    <property type="entry name" value="PROTEIN_KINASE_ST"/>
    <property type="match status" value="1"/>
</dbReference>
<dbReference type="PROSITE" id="PS50011">
    <property type="entry name" value="PROTEIN_KINASE_DOM"/>
    <property type="match status" value="1"/>
</dbReference>
<evidence type="ECO:0000256" key="2">
    <source>
        <dbReference type="ARBA" id="ARBA00022741"/>
    </source>
</evidence>
<dbReference type="InterPro" id="IPR008271">
    <property type="entry name" value="Ser/Thr_kinase_AS"/>
</dbReference>
<dbReference type="RefSeq" id="WP_350716405.1">
    <property type="nucleotide sequence ID" value="NZ_JBEPCO010000004.1"/>
</dbReference>
<dbReference type="SUPFAM" id="SSF56112">
    <property type="entry name" value="Protein kinase-like (PK-like)"/>
    <property type="match status" value="1"/>
</dbReference>
<dbReference type="Pfam" id="PF00069">
    <property type="entry name" value="Pkinase"/>
    <property type="match status" value="1"/>
</dbReference>
<evidence type="ECO:0000313" key="8">
    <source>
        <dbReference type="Proteomes" id="UP001490330"/>
    </source>
</evidence>
<dbReference type="Gene3D" id="3.30.200.20">
    <property type="entry name" value="Phosphorylase Kinase, domain 1"/>
    <property type="match status" value="1"/>
</dbReference>
<dbReference type="PANTHER" id="PTHR43289">
    <property type="entry name" value="MITOGEN-ACTIVATED PROTEIN KINASE KINASE KINASE 20-RELATED"/>
    <property type="match status" value="1"/>
</dbReference>
<keyword evidence="3 7" id="KW-0418">Kinase</keyword>
<name>A0ABV1VDQ6_9ACTN</name>
<dbReference type="InterPro" id="IPR000719">
    <property type="entry name" value="Prot_kinase_dom"/>
</dbReference>
<dbReference type="PANTHER" id="PTHR43289:SF34">
    <property type="entry name" value="SERINE_THREONINE-PROTEIN KINASE YBDM-RELATED"/>
    <property type="match status" value="1"/>
</dbReference>
<protein>
    <submittedName>
        <fullName evidence="7">Protein kinase</fullName>
    </submittedName>
</protein>
<keyword evidence="8" id="KW-1185">Reference proteome</keyword>
<proteinExistence type="predicted"/>
<sequence length="519" mass="54754">MQGEWTGTVAAVPSGGRIGPYTVLAELASGGMGRVYLARSPGGRTVAVKTLLASAGQSPAEADRRRFVREVALARRVRGAYTAGVVDADPEAPSPWMATEYVPAPSLRELVDSCGPLSADSLYWVAAGMVEALISIHTAGLVHRDVKPSNVLLPEDGPRLIDFGISQATDLTRTKAALGTIPFAAPEQARGEPTTVASDVFSLGATLFHLATGRSPYRGMGEGTAFEQLVRAAEGDLDLSGLPAALDPLIRPCLALDPAQRPSPAALLTSCGEALARRPGAQGAADWLPAAWADAIERHRRRRIEEADAARLRCDPEAATERTPPALAPPATRRMPTAPRHARTTLVVRIVAAVLLAGAVAGYFVLRSAAGDDGGDTAVAAPAQALRLALVQQSEQGACSEALPPPTFVSMDGRSCYSVSTRPEDRMSVRKLREVGYDQQDGRWKILMTFDDTDASRFAHLTARAAERQSPRNQIAILLGDRLLSAPAVAESVAGGSVEIAGSFTRDEARELAKELGGR</sequence>
<evidence type="ECO:0000313" key="7">
    <source>
        <dbReference type="EMBL" id="MER6904630.1"/>
    </source>
</evidence>
<dbReference type="EMBL" id="JBEPCV010000009">
    <property type="protein sequence ID" value="MER6904630.1"/>
    <property type="molecule type" value="Genomic_DNA"/>
</dbReference>
<feature type="domain" description="Protein kinase" evidence="6">
    <location>
        <begin position="21"/>
        <end position="275"/>
    </location>
</feature>
<dbReference type="GO" id="GO:0016301">
    <property type="term" value="F:kinase activity"/>
    <property type="evidence" value="ECO:0007669"/>
    <property type="project" value="UniProtKB-KW"/>
</dbReference>
<dbReference type="Pfam" id="PF22599">
    <property type="entry name" value="SecDF_P1_head"/>
    <property type="match status" value="1"/>
</dbReference>
<evidence type="ECO:0000256" key="1">
    <source>
        <dbReference type="ARBA" id="ARBA00022679"/>
    </source>
</evidence>
<feature type="compositionally biased region" description="Low complexity" evidence="5">
    <location>
        <begin position="321"/>
        <end position="338"/>
    </location>
</feature>
<keyword evidence="1" id="KW-0808">Transferase</keyword>
<evidence type="ECO:0000259" key="6">
    <source>
        <dbReference type="PROSITE" id="PS50011"/>
    </source>
</evidence>
<accession>A0ABV1VDQ6</accession>
<evidence type="ECO:0000256" key="3">
    <source>
        <dbReference type="ARBA" id="ARBA00022777"/>
    </source>
</evidence>
<feature type="region of interest" description="Disordered" evidence="5">
    <location>
        <begin position="315"/>
        <end position="338"/>
    </location>
</feature>
<reference evidence="7 8" key="1">
    <citation type="submission" date="2024-06" db="EMBL/GenBank/DDBJ databases">
        <title>The Natural Products Discovery Center: Release of the First 8490 Sequenced Strains for Exploring Actinobacteria Biosynthetic Diversity.</title>
        <authorList>
            <person name="Kalkreuter E."/>
            <person name="Kautsar S.A."/>
            <person name="Yang D."/>
            <person name="Bader C.D."/>
            <person name="Teijaro C.N."/>
            <person name="Fluegel L."/>
            <person name="Davis C.M."/>
            <person name="Simpson J.R."/>
            <person name="Lauterbach L."/>
            <person name="Steele A.D."/>
            <person name="Gui C."/>
            <person name="Meng S."/>
            <person name="Li G."/>
            <person name="Viehrig K."/>
            <person name="Ye F."/>
            <person name="Su P."/>
            <person name="Kiefer A.F."/>
            <person name="Nichols A."/>
            <person name="Cepeda A.J."/>
            <person name="Yan W."/>
            <person name="Fan B."/>
            <person name="Jiang Y."/>
            <person name="Adhikari A."/>
            <person name="Zheng C.-J."/>
            <person name="Schuster L."/>
            <person name="Cowan T.M."/>
            <person name="Smanski M.J."/>
            <person name="Chevrette M.G."/>
            <person name="De Carvalho L.P.S."/>
            <person name="Shen B."/>
        </authorList>
    </citation>
    <scope>NUCLEOTIDE SEQUENCE [LARGE SCALE GENOMIC DNA]</scope>
    <source>
        <strain evidence="7 8">NPDC000632</strain>
    </source>
</reference>
<evidence type="ECO:0000256" key="4">
    <source>
        <dbReference type="ARBA" id="ARBA00022840"/>
    </source>
</evidence>
<gene>
    <name evidence="7" type="ORF">ABT322_12785</name>
</gene>
<comment type="caution">
    <text evidence="7">The sequence shown here is derived from an EMBL/GenBank/DDBJ whole genome shotgun (WGS) entry which is preliminary data.</text>
</comment>
<dbReference type="CDD" id="cd14014">
    <property type="entry name" value="STKc_PknB_like"/>
    <property type="match status" value="1"/>
</dbReference>
<dbReference type="Proteomes" id="UP001490330">
    <property type="component" value="Unassembled WGS sequence"/>
</dbReference>
<dbReference type="InterPro" id="IPR054384">
    <property type="entry name" value="SecDF_P1_head"/>
</dbReference>
<evidence type="ECO:0000256" key="5">
    <source>
        <dbReference type="SAM" id="MobiDB-lite"/>
    </source>
</evidence>
<dbReference type="Gene3D" id="3.30.1360.200">
    <property type="match status" value="1"/>
</dbReference>
<keyword evidence="2" id="KW-0547">Nucleotide-binding</keyword>
<dbReference type="InterPro" id="IPR011009">
    <property type="entry name" value="Kinase-like_dom_sf"/>
</dbReference>
<organism evidence="7 8">
    <name type="scientific">Streptomyces flaveolus</name>
    <dbReference type="NCBI Taxonomy" id="67297"/>
    <lineage>
        <taxon>Bacteria</taxon>
        <taxon>Bacillati</taxon>
        <taxon>Actinomycetota</taxon>
        <taxon>Actinomycetes</taxon>
        <taxon>Kitasatosporales</taxon>
        <taxon>Streptomycetaceae</taxon>
        <taxon>Streptomyces</taxon>
    </lineage>
</organism>
<keyword evidence="4" id="KW-0067">ATP-binding</keyword>
<dbReference type="Gene3D" id="1.10.510.10">
    <property type="entry name" value="Transferase(Phosphotransferase) domain 1"/>
    <property type="match status" value="1"/>
</dbReference>
<dbReference type="SMART" id="SM00220">
    <property type="entry name" value="S_TKc"/>
    <property type="match status" value="1"/>
</dbReference>